<feature type="chain" id="PRO_5040955958" evidence="11">
    <location>
        <begin position="21"/>
        <end position="244"/>
    </location>
</feature>
<dbReference type="InterPro" id="IPR036179">
    <property type="entry name" value="Ig-like_dom_sf"/>
</dbReference>
<evidence type="ECO:0000256" key="2">
    <source>
        <dbReference type="ARBA" id="ARBA00022475"/>
    </source>
</evidence>
<evidence type="ECO:0000256" key="8">
    <source>
        <dbReference type="ARBA" id="ARBA00023170"/>
    </source>
</evidence>
<name>A0A9W7WD58_TRIRA</name>
<dbReference type="GO" id="GO:0071222">
    <property type="term" value="P:cellular response to lipopolysaccharide"/>
    <property type="evidence" value="ECO:0007669"/>
    <property type="project" value="TreeGrafter"/>
</dbReference>
<dbReference type="InterPro" id="IPR051713">
    <property type="entry name" value="T-cell_Activation_Regulation"/>
</dbReference>
<evidence type="ECO:0000256" key="10">
    <source>
        <dbReference type="ARBA" id="ARBA00023319"/>
    </source>
</evidence>
<keyword evidence="8" id="KW-0675">Receptor</keyword>
<dbReference type="SUPFAM" id="SSF48726">
    <property type="entry name" value="Immunoglobulin"/>
    <property type="match status" value="1"/>
</dbReference>
<reference evidence="13" key="1">
    <citation type="submission" date="2021-02" db="EMBL/GenBank/DDBJ databases">
        <title>Comparative genomics reveals that relaxation of natural selection precedes convergent phenotypic evolution of cavefish.</title>
        <authorList>
            <person name="Peng Z."/>
        </authorList>
    </citation>
    <scope>NUCLEOTIDE SEQUENCE</scope>
    <source>
        <tissue evidence="13">Muscle</tissue>
    </source>
</reference>
<proteinExistence type="predicted"/>
<evidence type="ECO:0000256" key="9">
    <source>
        <dbReference type="ARBA" id="ARBA00023180"/>
    </source>
</evidence>
<evidence type="ECO:0000313" key="14">
    <source>
        <dbReference type="Proteomes" id="UP001059041"/>
    </source>
</evidence>
<dbReference type="InterPro" id="IPR013106">
    <property type="entry name" value="Ig_V-set"/>
</dbReference>
<dbReference type="InterPro" id="IPR007110">
    <property type="entry name" value="Ig-like_dom"/>
</dbReference>
<dbReference type="Pfam" id="PF07686">
    <property type="entry name" value="V-set"/>
    <property type="match status" value="1"/>
</dbReference>
<keyword evidence="9" id="KW-0325">Glycoprotein</keyword>
<organism evidence="13 14">
    <name type="scientific">Triplophysa rosa</name>
    <name type="common">Cave loach</name>
    <dbReference type="NCBI Taxonomy" id="992332"/>
    <lineage>
        <taxon>Eukaryota</taxon>
        <taxon>Metazoa</taxon>
        <taxon>Chordata</taxon>
        <taxon>Craniata</taxon>
        <taxon>Vertebrata</taxon>
        <taxon>Euteleostomi</taxon>
        <taxon>Actinopterygii</taxon>
        <taxon>Neopterygii</taxon>
        <taxon>Teleostei</taxon>
        <taxon>Ostariophysi</taxon>
        <taxon>Cypriniformes</taxon>
        <taxon>Nemacheilidae</taxon>
        <taxon>Triplophysa</taxon>
    </lineage>
</organism>
<feature type="signal peptide" evidence="11">
    <location>
        <begin position="1"/>
        <end position="20"/>
    </location>
</feature>
<dbReference type="GO" id="GO:0042130">
    <property type="term" value="P:negative regulation of T cell proliferation"/>
    <property type="evidence" value="ECO:0007669"/>
    <property type="project" value="TreeGrafter"/>
</dbReference>
<dbReference type="PANTHER" id="PTHR25466:SF14">
    <property type="entry name" value="BUTYROPHILIN SUBFAMILY 2 MEMBER A2-LIKE-RELATED"/>
    <property type="match status" value="1"/>
</dbReference>
<comment type="caution">
    <text evidence="13">The sequence shown here is derived from an EMBL/GenBank/DDBJ whole genome shotgun (WGS) entry which is preliminary data.</text>
</comment>
<dbReference type="GO" id="GO:0006955">
    <property type="term" value="P:immune response"/>
    <property type="evidence" value="ECO:0007669"/>
    <property type="project" value="TreeGrafter"/>
</dbReference>
<evidence type="ECO:0000256" key="6">
    <source>
        <dbReference type="ARBA" id="ARBA00023136"/>
    </source>
</evidence>
<dbReference type="InterPro" id="IPR013783">
    <property type="entry name" value="Ig-like_fold"/>
</dbReference>
<evidence type="ECO:0000313" key="13">
    <source>
        <dbReference type="EMBL" id="KAI7794629.1"/>
    </source>
</evidence>
<dbReference type="Gene3D" id="2.60.40.10">
    <property type="entry name" value="Immunoglobulins"/>
    <property type="match status" value="1"/>
</dbReference>
<evidence type="ECO:0000259" key="12">
    <source>
        <dbReference type="PROSITE" id="PS50835"/>
    </source>
</evidence>
<evidence type="ECO:0000256" key="3">
    <source>
        <dbReference type="ARBA" id="ARBA00022692"/>
    </source>
</evidence>
<evidence type="ECO:0000256" key="11">
    <source>
        <dbReference type="SAM" id="SignalP"/>
    </source>
</evidence>
<accession>A0A9W7WD58</accession>
<evidence type="ECO:0000256" key="5">
    <source>
        <dbReference type="ARBA" id="ARBA00022989"/>
    </source>
</evidence>
<protein>
    <submittedName>
        <fullName evidence="13">CD276 antigen-like</fullName>
    </submittedName>
</protein>
<dbReference type="GO" id="GO:0031295">
    <property type="term" value="P:T cell costimulation"/>
    <property type="evidence" value="ECO:0007669"/>
    <property type="project" value="TreeGrafter"/>
</dbReference>
<dbReference type="GO" id="GO:0007166">
    <property type="term" value="P:cell surface receptor signaling pathway"/>
    <property type="evidence" value="ECO:0007669"/>
    <property type="project" value="TreeGrafter"/>
</dbReference>
<gene>
    <name evidence="13" type="ORF">IRJ41_016936</name>
</gene>
<sequence length="244" mass="27363">SCCFTCLWLIRLCAVYTDYAHVTVEGVIEGSAVLPCISNTNEHKPDDINVRWRHNGSLNVCDMTKGKCSVKNQDSTYKNRIQVISNNYEELNFSLKLNNLIHTDAGEYQCFITHSSELVKVQLLIKEKTEAKCRKETDRLGSKRLFVGTNYLTVLGARPSEKRIRRHEQTAFATAGFLDELHLDGGGRSMSLNSLAGAKNITLSLLPGFCRLLFSLFAGNAREYDIGLQRVLQRVSVSPSDRCP</sequence>
<dbReference type="PROSITE" id="PS50835">
    <property type="entry name" value="IG_LIKE"/>
    <property type="match status" value="1"/>
</dbReference>
<dbReference type="Proteomes" id="UP001059041">
    <property type="component" value="Linkage Group LG21"/>
</dbReference>
<feature type="non-terminal residue" evidence="13">
    <location>
        <position position="1"/>
    </location>
</feature>
<comment type="subcellular location">
    <subcellularLocation>
        <location evidence="1">Cell membrane</location>
        <topology evidence="1">Single-pass type I membrane protein</topology>
    </subcellularLocation>
</comment>
<keyword evidence="10" id="KW-0393">Immunoglobulin domain</keyword>
<keyword evidence="6" id="KW-0472">Membrane</keyword>
<feature type="domain" description="Ig-like" evidence="12">
    <location>
        <begin position="29"/>
        <end position="126"/>
    </location>
</feature>
<keyword evidence="5" id="KW-1133">Transmembrane helix</keyword>
<keyword evidence="2" id="KW-1003">Cell membrane</keyword>
<keyword evidence="4 11" id="KW-0732">Signal</keyword>
<keyword evidence="7" id="KW-1015">Disulfide bond</keyword>
<keyword evidence="14" id="KW-1185">Reference proteome</keyword>
<evidence type="ECO:0000256" key="7">
    <source>
        <dbReference type="ARBA" id="ARBA00023157"/>
    </source>
</evidence>
<dbReference type="AlphaFoldDB" id="A0A9W7WD58"/>
<evidence type="ECO:0000256" key="1">
    <source>
        <dbReference type="ARBA" id="ARBA00004251"/>
    </source>
</evidence>
<dbReference type="PANTHER" id="PTHR25466">
    <property type="entry name" value="T-LYMPHOCYTE ACTIVATION ANTIGEN"/>
    <property type="match status" value="1"/>
</dbReference>
<dbReference type="EMBL" id="JAFHDT010000021">
    <property type="protein sequence ID" value="KAI7794629.1"/>
    <property type="molecule type" value="Genomic_DNA"/>
</dbReference>
<dbReference type="GO" id="GO:0042102">
    <property type="term" value="P:positive regulation of T cell proliferation"/>
    <property type="evidence" value="ECO:0007669"/>
    <property type="project" value="TreeGrafter"/>
</dbReference>
<evidence type="ECO:0000256" key="4">
    <source>
        <dbReference type="ARBA" id="ARBA00022729"/>
    </source>
</evidence>
<dbReference type="GO" id="GO:0009897">
    <property type="term" value="C:external side of plasma membrane"/>
    <property type="evidence" value="ECO:0007669"/>
    <property type="project" value="TreeGrafter"/>
</dbReference>
<keyword evidence="3" id="KW-0812">Transmembrane</keyword>